<gene>
    <name evidence="1" type="ORF">PIB30_085451</name>
</gene>
<evidence type="ECO:0000313" key="1">
    <source>
        <dbReference type="EMBL" id="MED6224583.1"/>
    </source>
</evidence>
<name>A0ABU6ZRH8_9FABA</name>
<protein>
    <submittedName>
        <fullName evidence="1">Uncharacterized protein</fullName>
    </submittedName>
</protein>
<keyword evidence="2" id="KW-1185">Reference proteome</keyword>
<reference evidence="1 2" key="1">
    <citation type="journal article" date="2023" name="Plants (Basel)">
        <title>Bridging the Gap: Combining Genomics and Transcriptomics Approaches to Understand Stylosanthes scabra, an Orphan Legume from the Brazilian Caatinga.</title>
        <authorList>
            <person name="Ferreira-Neto J.R.C."/>
            <person name="da Silva M.D."/>
            <person name="Binneck E."/>
            <person name="de Melo N.F."/>
            <person name="da Silva R.H."/>
            <person name="de Melo A.L.T.M."/>
            <person name="Pandolfi V."/>
            <person name="Bustamante F.O."/>
            <person name="Brasileiro-Vidal A.C."/>
            <person name="Benko-Iseppon A.M."/>
        </authorList>
    </citation>
    <scope>NUCLEOTIDE SEQUENCE [LARGE SCALE GENOMIC DNA]</scope>
    <source>
        <tissue evidence="1">Leaves</tissue>
    </source>
</reference>
<sequence>MGTESLLARNTRVNRVIHDRGEFLLLDSMTYDLSCSAKIGAEVDKESARNEKIMQKSLEAKSSAYAYTPKTDVLTLCHGYGLKCADDPSLRSLRATDGRNGVSLEAVNAMPLPITGGP</sequence>
<evidence type="ECO:0000313" key="2">
    <source>
        <dbReference type="Proteomes" id="UP001341840"/>
    </source>
</evidence>
<dbReference type="EMBL" id="JASCZI010273286">
    <property type="protein sequence ID" value="MED6224583.1"/>
    <property type="molecule type" value="Genomic_DNA"/>
</dbReference>
<comment type="caution">
    <text evidence="1">The sequence shown here is derived from an EMBL/GenBank/DDBJ whole genome shotgun (WGS) entry which is preliminary data.</text>
</comment>
<organism evidence="1 2">
    <name type="scientific">Stylosanthes scabra</name>
    <dbReference type="NCBI Taxonomy" id="79078"/>
    <lineage>
        <taxon>Eukaryota</taxon>
        <taxon>Viridiplantae</taxon>
        <taxon>Streptophyta</taxon>
        <taxon>Embryophyta</taxon>
        <taxon>Tracheophyta</taxon>
        <taxon>Spermatophyta</taxon>
        <taxon>Magnoliopsida</taxon>
        <taxon>eudicotyledons</taxon>
        <taxon>Gunneridae</taxon>
        <taxon>Pentapetalae</taxon>
        <taxon>rosids</taxon>
        <taxon>fabids</taxon>
        <taxon>Fabales</taxon>
        <taxon>Fabaceae</taxon>
        <taxon>Papilionoideae</taxon>
        <taxon>50 kb inversion clade</taxon>
        <taxon>dalbergioids sensu lato</taxon>
        <taxon>Dalbergieae</taxon>
        <taxon>Pterocarpus clade</taxon>
        <taxon>Stylosanthes</taxon>
    </lineage>
</organism>
<dbReference type="Proteomes" id="UP001341840">
    <property type="component" value="Unassembled WGS sequence"/>
</dbReference>
<accession>A0ABU6ZRH8</accession>
<proteinExistence type="predicted"/>